<evidence type="ECO:0000313" key="1">
    <source>
        <dbReference type="EMBL" id="QNL31714.1"/>
    </source>
</evidence>
<dbReference type="EMBL" id="MT840189">
    <property type="protein sequence ID" value="QNL31714.1"/>
    <property type="molecule type" value="Genomic_DNA"/>
</dbReference>
<sequence>MKKANYCKPITRADTAFRSDMLAWFSQLRPKICKPYIGRSYQVIIRGKSKLVYPFEPCPDWFMNALACEAGFKSHDKSLIQNRLLTIYLSKIAKGK</sequence>
<proteinExistence type="predicted"/>
<protein>
    <submittedName>
        <fullName evidence="1">Uncharacterized protein</fullName>
    </submittedName>
</protein>
<organism evidence="1">
    <name type="scientific">Bacteriophage sp</name>
    <dbReference type="NCBI Taxonomy" id="38018"/>
    <lineage>
        <taxon>Viruses</taxon>
    </lineage>
</organism>
<accession>A0A7G9A4P1</accession>
<name>A0A7G9A4P1_9VIRU</name>
<reference evidence="1" key="1">
    <citation type="submission" date="2020-07" db="EMBL/GenBank/DDBJ databases">
        <title>Dissolved microcystin release linked to lysis of a Microcystis spp. bloom in Lake Erie (USA) attributed to a novel cyanophage.</title>
        <authorList>
            <person name="McKindles K.M."/>
            <person name="Manes M.A."/>
            <person name="DeMarco J.R."/>
            <person name="McClure A."/>
            <person name="McKay R.M."/>
            <person name="Davis T.W."/>
            <person name="Bullerjahn G.S."/>
        </authorList>
    </citation>
    <scope>NUCLEOTIDE SEQUENCE</scope>
</reference>